<organism evidence="2 3">
    <name type="scientific">Bacillus infantis</name>
    <dbReference type="NCBI Taxonomy" id="324767"/>
    <lineage>
        <taxon>Bacteria</taxon>
        <taxon>Bacillati</taxon>
        <taxon>Bacillota</taxon>
        <taxon>Bacilli</taxon>
        <taxon>Bacillales</taxon>
        <taxon>Bacillaceae</taxon>
        <taxon>Bacillus</taxon>
    </lineage>
</organism>
<protein>
    <recommendedName>
        <fullName evidence="4">DUF4367 domain-containing protein</fullName>
    </recommendedName>
</protein>
<dbReference type="EMBL" id="VTER01000006">
    <property type="protein sequence ID" value="TYS47666.1"/>
    <property type="molecule type" value="Genomic_DNA"/>
</dbReference>
<dbReference type="AlphaFoldDB" id="A0A5D4RCR3"/>
<evidence type="ECO:0000256" key="1">
    <source>
        <dbReference type="SAM" id="SignalP"/>
    </source>
</evidence>
<accession>A0A5D4RCR3</accession>
<dbReference type="Proteomes" id="UP000322139">
    <property type="component" value="Unassembled WGS sequence"/>
</dbReference>
<feature type="chain" id="PRO_5039517628" description="DUF4367 domain-containing protein" evidence="1">
    <location>
        <begin position="19"/>
        <end position="184"/>
    </location>
</feature>
<sequence length="184" mass="21102">MKRRISLLLLGLMFIASACSSQTNGGADSFKEQAAEEFETDVFIPEYEQYPITSAEIKYPPSGDKKDLVMVYSKEKGKLRDKEYIEKYENTMDSKVLYGLYDGEPWLFIITYSNFEIIDGEIDSKIKTMNGVDVHYREVAADTDMLIAFFNLEEGSYHIEFSLREGMTKEKAFEIVEDIIESNG</sequence>
<evidence type="ECO:0000313" key="3">
    <source>
        <dbReference type="Proteomes" id="UP000322139"/>
    </source>
</evidence>
<evidence type="ECO:0000313" key="2">
    <source>
        <dbReference type="EMBL" id="TYS47666.1"/>
    </source>
</evidence>
<dbReference type="RefSeq" id="WP_148974998.1">
    <property type="nucleotide sequence ID" value="NZ_VTER01000006.1"/>
</dbReference>
<dbReference type="PROSITE" id="PS51257">
    <property type="entry name" value="PROKAR_LIPOPROTEIN"/>
    <property type="match status" value="1"/>
</dbReference>
<evidence type="ECO:0008006" key="4">
    <source>
        <dbReference type="Google" id="ProtNLM"/>
    </source>
</evidence>
<feature type="signal peptide" evidence="1">
    <location>
        <begin position="1"/>
        <end position="18"/>
    </location>
</feature>
<keyword evidence="1" id="KW-0732">Signal</keyword>
<proteinExistence type="predicted"/>
<name>A0A5D4RCR3_9BACI</name>
<gene>
    <name evidence="2" type="ORF">FZD51_12035</name>
</gene>
<reference evidence="2 3" key="1">
    <citation type="submission" date="2019-08" db="EMBL/GenBank/DDBJ databases">
        <title>Bacillus genomes from the desert of Cuatro Cienegas, Coahuila.</title>
        <authorList>
            <person name="Olmedo-Alvarez G."/>
        </authorList>
    </citation>
    <scope>NUCLEOTIDE SEQUENCE [LARGE SCALE GENOMIC DNA]</scope>
    <source>
        <strain evidence="2 3">CH446_14T</strain>
    </source>
</reference>
<comment type="caution">
    <text evidence="2">The sequence shown here is derived from an EMBL/GenBank/DDBJ whole genome shotgun (WGS) entry which is preliminary data.</text>
</comment>